<keyword evidence="4 6" id="KW-1133">Transmembrane helix</keyword>
<dbReference type="PANTHER" id="PTHR30287">
    <property type="entry name" value="MEMBRANE COMPONENT OF PREDICTED ABC SUPERFAMILY METABOLITE UPTAKE TRANSPORTER"/>
    <property type="match status" value="1"/>
</dbReference>
<evidence type="ECO:0000313" key="8">
    <source>
        <dbReference type="EMBL" id="MCD5312648.1"/>
    </source>
</evidence>
<name>A0A9X1NGH6_9ACTN</name>
<gene>
    <name evidence="8" type="ORF">LR394_17205</name>
</gene>
<dbReference type="RefSeq" id="WP_231443084.1">
    <property type="nucleotide sequence ID" value="NZ_JAJOMB010000008.1"/>
</dbReference>
<reference evidence="8" key="1">
    <citation type="submission" date="2021-11" db="EMBL/GenBank/DDBJ databases">
        <title>Streptomyces corallinus and Kineosporia corallina sp. nov., two new coral-derived marine actinobacteria.</title>
        <authorList>
            <person name="Buangrab K."/>
            <person name="Sutthacheep M."/>
            <person name="Yeemin T."/>
            <person name="Harunari E."/>
            <person name="Igarashi Y."/>
            <person name="Sripreechasak P."/>
            <person name="Kanchanasin P."/>
            <person name="Tanasupawat S."/>
            <person name="Phongsopitanun W."/>
        </authorList>
    </citation>
    <scope>NUCLEOTIDE SEQUENCE</scope>
    <source>
        <strain evidence="8">JCM 31032</strain>
    </source>
</reference>
<evidence type="ECO:0000256" key="6">
    <source>
        <dbReference type="SAM" id="Phobius"/>
    </source>
</evidence>
<evidence type="ECO:0000256" key="4">
    <source>
        <dbReference type="ARBA" id="ARBA00022989"/>
    </source>
</evidence>
<keyword evidence="5 6" id="KW-0472">Membrane</keyword>
<feature type="domain" description="ABC3 transporter permease C-terminal" evidence="7">
    <location>
        <begin position="704"/>
        <end position="815"/>
    </location>
</feature>
<feature type="transmembrane region" description="Helical" evidence="6">
    <location>
        <begin position="338"/>
        <end position="359"/>
    </location>
</feature>
<evidence type="ECO:0000313" key="9">
    <source>
        <dbReference type="Proteomes" id="UP001138997"/>
    </source>
</evidence>
<dbReference type="GO" id="GO:0005886">
    <property type="term" value="C:plasma membrane"/>
    <property type="evidence" value="ECO:0007669"/>
    <property type="project" value="UniProtKB-SubCell"/>
</dbReference>
<evidence type="ECO:0000256" key="5">
    <source>
        <dbReference type="ARBA" id="ARBA00023136"/>
    </source>
</evidence>
<dbReference type="EMBL" id="JAJOMB010000008">
    <property type="protein sequence ID" value="MCD5312648.1"/>
    <property type="molecule type" value="Genomic_DNA"/>
</dbReference>
<dbReference type="InterPro" id="IPR038766">
    <property type="entry name" value="Membrane_comp_ABC_pdt"/>
</dbReference>
<keyword evidence="2" id="KW-1003">Cell membrane</keyword>
<dbReference type="Pfam" id="PF02687">
    <property type="entry name" value="FtsX"/>
    <property type="match status" value="2"/>
</dbReference>
<comment type="subcellular location">
    <subcellularLocation>
        <location evidence="1">Cell membrane</location>
        <topology evidence="1">Multi-pass membrane protein</topology>
    </subcellularLocation>
</comment>
<feature type="transmembrane region" description="Helical" evidence="6">
    <location>
        <begin position="395"/>
        <end position="412"/>
    </location>
</feature>
<organism evidence="8 9">
    <name type="scientific">Kineosporia babensis</name>
    <dbReference type="NCBI Taxonomy" id="499548"/>
    <lineage>
        <taxon>Bacteria</taxon>
        <taxon>Bacillati</taxon>
        <taxon>Actinomycetota</taxon>
        <taxon>Actinomycetes</taxon>
        <taxon>Kineosporiales</taxon>
        <taxon>Kineosporiaceae</taxon>
        <taxon>Kineosporia</taxon>
    </lineage>
</organism>
<dbReference type="Proteomes" id="UP001138997">
    <property type="component" value="Unassembled WGS sequence"/>
</dbReference>
<feature type="transmembrane region" description="Helical" evidence="6">
    <location>
        <begin position="697"/>
        <end position="717"/>
    </location>
</feature>
<feature type="transmembrane region" description="Helical" evidence="6">
    <location>
        <begin position="474"/>
        <end position="493"/>
    </location>
</feature>
<evidence type="ECO:0000259" key="7">
    <source>
        <dbReference type="Pfam" id="PF02687"/>
    </source>
</evidence>
<comment type="caution">
    <text evidence="8">The sequence shown here is derived from an EMBL/GenBank/DDBJ whole genome shotgun (WGS) entry which is preliminary data.</text>
</comment>
<evidence type="ECO:0000256" key="3">
    <source>
        <dbReference type="ARBA" id="ARBA00022692"/>
    </source>
</evidence>
<feature type="transmembrane region" description="Helical" evidence="6">
    <location>
        <begin position="785"/>
        <end position="805"/>
    </location>
</feature>
<accession>A0A9X1NGH6</accession>
<feature type="domain" description="ABC3 transporter permease C-terminal" evidence="7">
    <location>
        <begin position="250"/>
        <end position="370"/>
    </location>
</feature>
<sequence>MFYVARKMARRRIAALIAVVSAVVGGAALITITGVLGESGLRSHPPLTRLAEADILISANQTFGQGIEAIALPERAGIPASLVEEMAALPGVESAFGDVSFPAAVIGPDGQPVVADEDPAGAGHGWISEGSAPPAGQVALSESLASAAGLAVGDNADLMVNGNPLSAEVFAVTGSGISFPDEAAARYSGDPTSVDLIGLKVASGSEKSTIEDAVAARWPDLAVASGAGRGDVLDPAIGAARALLLALAGSMAGITLLLVGFIVTGALGVSIDGQRRELALLRAVGATPLQIRRLAAGQATVAAAVALVPGIAVGYLLAEQARRFLVHLQMLPEGLPLALSPIPALATAALLLLTVQIAARSAAWRISRRPATEAVAESRTEAPTNGRGAQIRNTAGLLLIVSGLILSVTPLVSRSVIAISSASLAGIIAAIGLALAGPTQLQTFSQALTRRLPSRISPTAWLAVSNVHGYSRRFAGAVTTLAMAVVFVITYTFTQTSLMQAQADDTSTGTSAQYSVSAAALGGVPEGTVPALSSVRGVEGVAAVRNTTLIREYQMLGEAEVEASSVLVAGPEAASVLDLGVRKGSLDDLTGATVAAGAATKLAVGDETKLILGDGAETTAQVVAVYNRDLGFGGLVASADLVAGHTASALPASVLVRTDGSAEAEAALTDLVAQTPGLALGPANPTSSGPGDIPAEVWINLAAIGVLLGYLLLGITNKLVAATTARRAEFATLRLNGSTPAQIRSMTRREAGLITAAATVTGLALAAVPMLLLGVGLLGRPYPAGPIWLVPVTVVVVAVIGFASIELATRQALRLPPAEALAQRD</sequence>
<dbReference type="InterPro" id="IPR003838">
    <property type="entry name" value="ABC3_permease_C"/>
</dbReference>
<keyword evidence="9" id="KW-1185">Reference proteome</keyword>
<evidence type="ECO:0000256" key="1">
    <source>
        <dbReference type="ARBA" id="ARBA00004651"/>
    </source>
</evidence>
<feature type="transmembrane region" description="Helical" evidence="6">
    <location>
        <begin position="242"/>
        <end position="269"/>
    </location>
</feature>
<feature type="transmembrane region" description="Helical" evidence="6">
    <location>
        <begin position="753"/>
        <end position="779"/>
    </location>
</feature>
<feature type="transmembrane region" description="Helical" evidence="6">
    <location>
        <begin position="418"/>
        <end position="436"/>
    </location>
</feature>
<evidence type="ECO:0000256" key="2">
    <source>
        <dbReference type="ARBA" id="ARBA00022475"/>
    </source>
</evidence>
<protein>
    <submittedName>
        <fullName evidence="8">FtsX-like permease family protein</fullName>
    </submittedName>
</protein>
<feature type="transmembrane region" description="Helical" evidence="6">
    <location>
        <begin position="299"/>
        <end position="318"/>
    </location>
</feature>
<dbReference type="PANTHER" id="PTHR30287:SF1">
    <property type="entry name" value="INNER MEMBRANE PROTEIN"/>
    <property type="match status" value="1"/>
</dbReference>
<proteinExistence type="predicted"/>
<dbReference type="AlphaFoldDB" id="A0A9X1NGH6"/>
<keyword evidence="3 6" id="KW-0812">Transmembrane</keyword>